<name>A0A0B7C5N6_9EUPU</name>
<protein>
    <submittedName>
        <fullName evidence="1">Uncharacterized protein</fullName>
    </submittedName>
</protein>
<accession>A0A0B7C5N6</accession>
<feature type="non-terminal residue" evidence="1">
    <location>
        <position position="69"/>
    </location>
</feature>
<proteinExistence type="predicted"/>
<evidence type="ECO:0000313" key="1">
    <source>
        <dbReference type="EMBL" id="CEK99815.1"/>
    </source>
</evidence>
<gene>
    <name evidence="1" type="primary">ORF222201</name>
</gene>
<reference evidence="1" key="1">
    <citation type="submission" date="2014-12" db="EMBL/GenBank/DDBJ databases">
        <title>Insight into the proteome of Arion vulgaris.</title>
        <authorList>
            <person name="Aradska J."/>
            <person name="Bulat T."/>
            <person name="Smidak R."/>
            <person name="Sarate P."/>
            <person name="Gangsoo J."/>
            <person name="Sialana F."/>
            <person name="Bilban M."/>
            <person name="Lubec G."/>
        </authorList>
    </citation>
    <scope>NUCLEOTIDE SEQUENCE</scope>
    <source>
        <tissue evidence="1">Skin</tissue>
    </source>
</reference>
<dbReference type="EMBL" id="HACG01052944">
    <property type="protein sequence ID" value="CEK99815.1"/>
    <property type="molecule type" value="Transcribed_RNA"/>
</dbReference>
<dbReference type="AlphaFoldDB" id="A0A0B7C5N6"/>
<sequence length="69" mass="7999">MAHRYMRDGELCDGVLWGMTPQEIPGRALRTFGERNGPSVEKFARSVRSFWRFYGLTGEDKIYTILDNV</sequence>
<organism evidence="1">
    <name type="scientific">Arion vulgaris</name>
    <dbReference type="NCBI Taxonomy" id="1028688"/>
    <lineage>
        <taxon>Eukaryota</taxon>
        <taxon>Metazoa</taxon>
        <taxon>Spiralia</taxon>
        <taxon>Lophotrochozoa</taxon>
        <taxon>Mollusca</taxon>
        <taxon>Gastropoda</taxon>
        <taxon>Heterobranchia</taxon>
        <taxon>Euthyneura</taxon>
        <taxon>Panpulmonata</taxon>
        <taxon>Eupulmonata</taxon>
        <taxon>Stylommatophora</taxon>
        <taxon>Helicina</taxon>
        <taxon>Arionoidea</taxon>
        <taxon>Arionidae</taxon>
        <taxon>Arion</taxon>
    </lineage>
</organism>